<comment type="caution">
    <text evidence="8">The sequence shown here is derived from an EMBL/GenBank/DDBJ whole genome shotgun (WGS) entry which is preliminary data.</text>
</comment>
<evidence type="ECO:0000256" key="4">
    <source>
        <dbReference type="ARBA" id="ARBA00023172"/>
    </source>
</evidence>
<dbReference type="InterPro" id="IPR025166">
    <property type="entry name" value="Integrase_DNA_bind_dom"/>
</dbReference>
<reference evidence="8 9" key="1">
    <citation type="submission" date="2018-12" db="EMBL/GenBank/DDBJ databases">
        <authorList>
            <person name="Kim S.-J."/>
            <person name="Jung G.-Y."/>
        </authorList>
    </citation>
    <scope>NUCLEOTIDE SEQUENCE [LARGE SCALE GENOMIC DNA]</scope>
    <source>
        <strain evidence="8 9">03SU3-P</strain>
    </source>
</reference>
<dbReference type="Gene3D" id="1.10.150.130">
    <property type="match status" value="1"/>
</dbReference>
<dbReference type="GO" id="GO:0003677">
    <property type="term" value="F:DNA binding"/>
    <property type="evidence" value="ECO:0007669"/>
    <property type="project" value="UniProtKB-UniRule"/>
</dbReference>
<evidence type="ECO:0000259" key="7">
    <source>
        <dbReference type="PROSITE" id="PS51900"/>
    </source>
</evidence>
<keyword evidence="2" id="KW-0229">DNA integration</keyword>
<dbReference type="Proteomes" id="UP000268553">
    <property type="component" value="Unassembled WGS sequence"/>
</dbReference>
<dbReference type="CDD" id="cd00801">
    <property type="entry name" value="INT_P4_C"/>
    <property type="match status" value="1"/>
</dbReference>
<evidence type="ECO:0000256" key="3">
    <source>
        <dbReference type="ARBA" id="ARBA00023125"/>
    </source>
</evidence>
<dbReference type="EMBL" id="RWJI01000001">
    <property type="protein sequence ID" value="RRQ52139.1"/>
    <property type="molecule type" value="Genomic_DNA"/>
</dbReference>
<dbReference type="RefSeq" id="WP_125230155.1">
    <property type="nucleotide sequence ID" value="NZ_RWJI01000001.1"/>
</dbReference>
<feature type="domain" description="Core-binding (CB)" evidence="7">
    <location>
        <begin position="107"/>
        <end position="182"/>
    </location>
</feature>
<dbReference type="InterPro" id="IPR044068">
    <property type="entry name" value="CB"/>
</dbReference>
<dbReference type="PANTHER" id="PTHR30629">
    <property type="entry name" value="PROPHAGE INTEGRASE"/>
    <property type="match status" value="1"/>
</dbReference>
<dbReference type="GO" id="GO:0006310">
    <property type="term" value="P:DNA recombination"/>
    <property type="evidence" value="ECO:0007669"/>
    <property type="project" value="UniProtKB-KW"/>
</dbReference>
<evidence type="ECO:0000313" key="8">
    <source>
        <dbReference type="EMBL" id="RRQ52139.1"/>
    </source>
</evidence>
<dbReference type="Pfam" id="PF22022">
    <property type="entry name" value="Phage_int_M"/>
    <property type="match status" value="1"/>
</dbReference>
<dbReference type="PROSITE" id="PS51898">
    <property type="entry name" value="TYR_RECOMBINASE"/>
    <property type="match status" value="1"/>
</dbReference>
<dbReference type="InterPro" id="IPR053876">
    <property type="entry name" value="Phage_int_M"/>
</dbReference>
<dbReference type="AlphaFoldDB" id="A0A426RT24"/>
<keyword evidence="9" id="KW-1185">Reference proteome</keyword>
<dbReference type="InterPro" id="IPR010998">
    <property type="entry name" value="Integrase_recombinase_N"/>
</dbReference>
<dbReference type="InterPro" id="IPR050808">
    <property type="entry name" value="Phage_Integrase"/>
</dbReference>
<evidence type="ECO:0000256" key="5">
    <source>
        <dbReference type="PROSITE-ProRule" id="PRU01248"/>
    </source>
</evidence>
<dbReference type="PANTHER" id="PTHR30629:SF2">
    <property type="entry name" value="PROPHAGE INTEGRASE INTS-RELATED"/>
    <property type="match status" value="1"/>
</dbReference>
<proteinExistence type="inferred from homology"/>
<dbReference type="SUPFAM" id="SSF56349">
    <property type="entry name" value="DNA breaking-rejoining enzymes"/>
    <property type="match status" value="1"/>
</dbReference>
<dbReference type="InterPro" id="IPR038488">
    <property type="entry name" value="Integrase_DNA-bd_sf"/>
</dbReference>
<evidence type="ECO:0000313" key="9">
    <source>
        <dbReference type="Proteomes" id="UP000268553"/>
    </source>
</evidence>
<comment type="similarity">
    <text evidence="1">Belongs to the 'phage' integrase family.</text>
</comment>
<evidence type="ECO:0000256" key="1">
    <source>
        <dbReference type="ARBA" id="ARBA00008857"/>
    </source>
</evidence>
<accession>A0A426RT24</accession>
<dbReference type="InterPro" id="IPR011010">
    <property type="entry name" value="DNA_brk_join_enz"/>
</dbReference>
<sequence>MPTLRITKAAVDAIQPDKKDQLYWDNRLPGFGCKVTPKGSKIFIYQYRLGGRGSPARRFTIGKYGALTADQARREAEMLALKVAQGTDPQRVKSETARAAVDLAFKPYVERFAAECLKSEWPATHRYVYSLLVNYAVPVIGNKPLNEITRKDINAVLAPVKSKAATAANLFGVIRRLLRWAVEQEDLERSPIEGVKGPKPPPSRDRVLEDAELLLVWKASDALRYPFGPLIRLLILTGARREEVAALEWAELDRDASVWVLPPSRSKNGVAARQPLSSLAVAELDILAKRHGIAAGWPKLGLVFSTTGNTSVSGYSRAKTRLDKAITALAEKQNALPPPPWRLHDLRRTLATGLQRLGVRFEVTEAVLNHVSGSKSGVAGIYQRHDWAQEKAAALEAWADHVSGLLTGADQTNVVQFSELRA</sequence>
<organism evidence="8 9">
    <name type="scientific">Sphingorhabdus wooponensis</name>
    <dbReference type="NCBI Taxonomy" id="940136"/>
    <lineage>
        <taxon>Bacteria</taxon>
        <taxon>Pseudomonadati</taxon>
        <taxon>Pseudomonadota</taxon>
        <taxon>Alphaproteobacteria</taxon>
        <taxon>Sphingomonadales</taxon>
        <taxon>Sphingomonadaceae</taxon>
        <taxon>Sphingorhabdus</taxon>
    </lineage>
</organism>
<dbReference type="Pfam" id="PF00589">
    <property type="entry name" value="Phage_integrase"/>
    <property type="match status" value="1"/>
</dbReference>
<dbReference type="Pfam" id="PF13356">
    <property type="entry name" value="Arm-DNA-bind_3"/>
    <property type="match status" value="1"/>
</dbReference>
<evidence type="ECO:0000256" key="2">
    <source>
        <dbReference type="ARBA" id="ARBA00022908"/>
    </source>
</evidence>
<dbReference type="InterPro" id="IPR002104">
    <property type="entry name" value="Integrase_catalytic"/>
</dbReference>
<keyword evidence="4" id="KW-0233">DNA recombination</keyword>
<feature type="domain" description="Tyr recombinase" evidence="6">
    <location>
        <begin position="203"/>
        <end position="396"/>
    </location>
</feature>
<dbReference type="OrthoDB" id="7615137at2"/>
<dbReference type="InterPro" id="IPR013762">
    <property type="entry name" value="Integrase-like_cat_sf"/>
</dbReference>
<protein>
    <submittedName>
        <fullName evidence="8">DUF4102 domain-containing protein</fullName>
    </submittedName>
</protein>
<dbReference type="Gene3D" id="3.30.160.390">
    <property type="entry name" value="Integrase, DNA-binding domain"/>
    <property type="match status" value="1"/>
</dbReference>
<keyword evidence="3 5" id="KW-0238">DNA-binding</keyword>
<evidence type="ECO:0000259" key="6">
    <source>
        <dbReference type="PROSITE" id="PS51898"/>
    </source>
</evidence>
<gene>
    <name evidence="8" type="ORF">D7D48_04515</name>
</gene>
<dbReference type="PROSITE" id="PS51900">
    <property type="entry name" value="CB"/>
    <property type="match status" value="1"/>
</dbReference>
<dbReference type="GO" id="GO:0015074">
    <property type="term" value="P:DNA integration"/>
    <property type="evidence" value="ECO:0007669"/>
    <property type="project" value="UniProtKB-KW"/>
</dbReference>
<name>A0A426RT24_9SPHN</name>
<dbReference type="Gene3D" id="1.10.443.10">
    <property type="entry name" value="Intergrase catalytic core"/>
    <property type="match status" value="1"/>
</dbReference>